<dbReference type="Gene3D" id="3.80.10.10">
    <property type="entry name" value="Ribonuclease Inhibitor"/>
    <property type="match status" value="1"/>
</dbReference>
<dbReference type="KEGG" id="dzi:111288865"/>
<dbReference type="SMART" id="SM00579">
    <property type="entry name" value="FBD"/>
    <property type="match status" value="1"/>
</dbReference>
<dbReference type="Pfam" id="PF08387">
    <property type="entry name" value="FBD"/>
    <property type="match status" value="1"/>
</dbReference>
<reference evidence="3" key="1">
    <citation type="submission" date="2025-08" db="UniProtKB">
        <authorList>
            <consortium name="RefSeq"/>
        </authorList>
    </citation>
    <scope>IDENTIFICATION</scope>
    <source>
        <tissue evidence="3">Fruit stalk</tissue>
    </source>
</reference>
<dbReference type="InterPro" id="IPR053781">
    <property type="entry name" value="F-box_AtFBL13-like"/>
</dbReference>
<evidence type="ECO:0000313" key="3">
    <source>
        <dbReference type="RefSeq" id="XP_022735558.1"/>
    </source>
</evidence>
<dbReference type="SUPFAM" id="SSF52047">
    <property type="entry name" value="RNI-like"/>
    <property type="match status" value="1"/>
</dbReference>
<dbReference type="RefSeq" id="XP_022735558.1">
    <property type="nucleotide sequence ID" value="XM_022879823.1"/>
</dbReference>
<dbReference type="Proteomes" id="UP000515121">
    <property type="component" value="Unplaced"/>
</dbReference>
<dbReference type="GeneID" id="111288865"/>
<dbReference type="PANTHER" id="PTHR31900">
    <property type="entry name" value="F-BOX/RNI SUPERFAMILY PROTEIN-RELATED"/>
    <property type="match status" value="1"/>
</dbReference>
<evidence type="ECO:0000313" key="2">
    <source>
        <dbReference type="Proteomes" id="UP000515121"/>
    </source>
</evidence>
<organism evidence="2 3">
    <name type="scientific">Durio zibethinus</name>
    <name type="common">Durian</name>
    <dbReference type="NCBI Taxonomy" id="66656"/>
    <lineage>
        <taxon>Eukaryota</taxon>
        <taxon>Viridiplantae</taxon>
        <taxon>Streptophyta</taxon>
        <taxon>Embryophyta</taxon>
        <taxon>Tracheophyta</taxon>
        <taxon>Spermatophyta</taxon>
        <taxon>Magnoliopsida</taxon>
        <taxon>eudicotyledons</taxon>
        <taxon>Gunneridae</taxon>
        <taxon>Pentapetalae</taxon>
        <taxon>rosids</taxon>
        <taxon>malvids</taxon>
        <taxon>Malvales</taxon>
        <taxon>Malvaceae</taxon>
        <taxon>Helicteroideae</taxon>
        <taxon>Durio</taxon>
    </lineage>
</organism>
<dbReference type="InterPro" id="IPR006566">
    <property type="entry name" value="FBD"/>
</dbReference>
<dbReference type="CDD" id="cd22160">
    <property type="entry name" value="F-box_AtFBL13-like"/>
    <property type="match status" value="1"/>
</dbReference>
<dbReference type="OrthoDB" id="935725at2759"/>
<dbReference type="InterPro" id="IPR036047">
    <property type="entry name" value="F-box-like_dom_sf"/>
</dbReference>
<dbReference type="SUPFAM" id="SSF81383">
    <property type="entry name" value="F-box domain"/>
    <property type="match status" value="1"/>
</dbReference>
<dbReference type="InterPro" id="IPR001810">
    <property type="entry name" value="F-box_dom"/>
</dbReference>
<name>A0A6P5Y541_DURZI</name>
<sequence length="469" mass="54074">MKLKMAMAGNEDLSEVLPECLLHIIISFLPFKEAARTSILSKFWLNLWRATKNIEFHESFFVKPEESDATQVMKRRVFIHFVQQWIGNYCESCIDKFALAVSKPENFVADIENFIAFAIAKGVKGLSLDFSDPTWMEDDPKNHEPLFDLPSHVYEHGVLESLKLFSCKIHIPAIKIFSLLKDLSLGWIELQEKSLKALLQHCPLLQSLSLTKCWNMGHFYLSEPSLLLKKLAIENCSFHDPVWIYIKNAPRLQFFKYSGKVASFDLDYLCCWEEADLDFGLESSFNGTADLLYNLLLDLFSVTILSVCSFMLQVISNSRESYGTAFPLNVRHLTLKTALHGHEFSGITFFFDNCPLLQTLTIVLCPARNFPDYEPPFEFIHNFWTKNLKVYKCLRRSLKTVEVKGFKGTANEFLVLQYLIGLGRVMERLNIYISRETDDNGGNVELYRERAQMLLQLNKASKKLQISIY</sequence>
<dbReference type="InterPro" id="IPR032675">
    <property type="entry name" value="LRR_dom_sf"/>
</dbReference>
<dbReference type="PANTHER" id="PTHR31900:SF34">
    <property type="entry name" value="EMB|CAB62440.1-RELATED"/>
    <property type="match status" value="1"/>
</dbReference>
<dbReference type="Pfam" id="PF24758">
    <property type="entry name" value="LRR_At5g56370"/>
    <property type="match status" value="1"/>
</dbReference>
<feature type="domain" description="FBD" evidence="1">
    <location>
        <begin position="392"/>
        <end position="469"/>
    </location>
</feature>
<accession>A0A6P5Y541</accession>
<evidence type="ECO:0000259" key="1">
    <source>
        <dbReference type="SMART" id="SM00579"/>
    </source>
</evidence>
<keyword evidence="2" id="KW-1185">Reference proteome</keyword>
<gene>
    <name evidence="3" type="primary">LOC111288865</name>
</gene>
<dbReference type="Pfam" id="PF00646">
    <property type="entry name" value="F-box"/>
    <property type="match status" value="1"/>
</dbReference>
<dbReference type="InterPro" id="IPR055411">
    <property type="entry name" value="LRR_FXL15/At3g58940/PEG3-like"/>
</dbReference>
<dbReference type="InterPro" id="IPR050232">
    <property type="entry name" value="FBL13/AtMIF1-like"/>
</dbReference>
<dbReference type="AlphaFoldDB" id="A0A6P5Y541"/>
<protein>
    <submittedName>
        <fullName evidence="3">F-box protein At3g29830</fullName>
    </submittedName>
</protein>
<proteinExistence type="predicted"/>